<dbReference type="STRING" id="1262450.S3CCT8"/>
<dbReference type="InterPro" id="IPR003692">
    <property type="entry name" value="Hydantoinase_B"/>
</dbReference>
<dbReference type="InterPro" id="IPR049517">
    <property type="entry name" value="ACX-like_C"/>
</dbReference>
<evidence type="ECO:0000313" key="7">
    <source>
        <dbReference type="EMBL" id="EPE04133.1"/>
    </source>
</evidence>
<protein>
    <submittedName>
        <fullName evidence="7">5-oxoprolinase</fullName>
    </submittedName>
</protein>
<feature type="domain" description="Hydantoinase/oxoprolinase N-terminal" evidence="5">
    <location>
        <begin position="40"/>
        <end position="253"/>
    </location>
</feature>
<dbReference type="PANTHER" id="PTHR11365">
    <property type="entry name" value="5-OXOPROLINASE RELATED"/>
    <property type="match status" value="1"/>
</dbReference>
<dbReference type="GO" id="GO:0005829">
    <property type="term" value="C:cytosol"/>
    <property type="evidence" value="ECO:0007669"/>
    <property type="project" value="TreeGrafter"/>
</dbReference>
<feature type="domain" description="Hydantoinase B/oxoprolinase" evidence="4">
    <location>
        <begin position="775"/>
        <end position="1315"/>
    </location>
</feature>
<dbReference type="Pfam" id="PF19278">
    <property type="entry name" value="Hydant_A_C"/>
    <property type="match status" value="1"/>
</dbReference>
<gene>
    <name evidence="7" type="ORF">F503_04648</name>
</gene>
<dbReference type="OrthoDB" id="3643at2759"/>
<proteinExistence type="inferred from homology"/>
<comment type="similarity">
    <text evidence="1">Belongs to the oxoprolinase family.</text>
</comment>
<evidence type="ECO:0000313" key="8">
    <source>
        <dbReference type="Proteomes" id="UP000016923"/>
    </source>
</evidence>
<evidence type="ECO:0000259" key="5">
    <source>
        <dbReference type="Pfam" id="PF05378"/>
    </source>
</evidence>
<evidence type="ECO:0000259" key="4">
    <source>
        <dbReference type="Pfam" id="PF02538"/>
    </source>
</evidence>
<dbReference type="Pfam" id="PF02538">
    <property type="entry name" value="Hydantoinase_B"/>
    <property type="match status" value="1"/>
</dbReference>
<evidence type="ECO:0000259" key="6">
    <source>
        <dbReference type="Pfam" id="PF19278"/>
    </source>
</evidence>
<dbReference type="InterPro" id="IPR008040">
    <property type="entry name" value="Hydant_A_N"/>
</dbReference>
<evidence type="ECO:0000259" key="3">
    <source>
        <dbReference type="Pfam" id="PF01968"/>
    </source>
</evidence>
<feature type="domain" description="Hydantoinase A/oxoprolinase" evidence="3">
    <location>
        <begin position="274"/>
        <end position="566"/>
    </location>
</feature>
<organism evidence="7 8">
    <name type="scientific">Ophiostoma piceae (strain UAMH 11346)</name>
    <name type="common">Sap stain fungus</name>
    <dbReference type="NCBI Taxonomy" id="1262450"/>
    <lineage>
        <taxon>Eukaryota</taxon>
        <taxon>Fungi</taxon>
        <taxon>Dikarya</taxon>
        <taxon>Ascomycota</taxon>
        <taxon>Pezizomycotina</taxon>
        <taxon>Sordariomycetes</taxon>
        <taxon>Sordariomycetidae</taxon>
        <taxon>Ophiostomatales</taxon>
        <taxon>Ophiostomataceae</taxon>
        <taxon>Ophiostoma</taxon>
    </lineage>
</organism>
<dbReference type="eggNOG" id="KOG1939">
    <property type="taxonomic scope" value="Eukaryota"/>
</dbReference>
<feature type="domain" description="Acetophenone carboxylase-like C-terminal" evidence="6">
    <location>
        <begin position="699"/>
        <end position="757"/>
    </location>
</feature>
<dbReference type="Proteomes" id="UP000016923">
    <property type="component" value="Unassembled WGS sequence"/>
</dbReference>
<name>S3CCT8_OPHP1</name>
<dbReference type="InterPro" id="IPR045079">
    <property type="entry name" value="Oxoprolinase-like"/>
</dbReference>
<keyword evidence="8" id="KW-1185">Reference proteome</keyword>
<dbReference type="VEuPathDB" id="FungiDB:F503_04648"/>
<dbReference type="GO" id="GO:0006749">
    <property type="term" value="P:glutathione metabolic process"/>
    <property type="evidence" value="ECO:0007669"/>
    <property type="project" value="TreeGrafter"/>
</dbReference>
<accession>S3CCT8</accession>
<evidence type="ECO:0000256" key="2">
    <source>
        <dbReference type="SAM" id="MobiDB-lite"/>
    </source>
</evidence>
<dbReference type="PANTHER" id="PTHR11365:SF26">
    <property type="entry name" value="5-OXOPROLINASE"/>
    <property type="match status" value="1"/>
</dbReference>
<dbReference type="InterPro" id="IPR002821">
    <property type="entry name" value="Hydantoinase_A"/>
</dbReference>
<dbReference type="EMBL" id="KE148162">
    <property type="protein sequence ID" value="EPE04133.1"/>
    <property type="molecule type" value="Genomic_DNA"/>
</dbReference>
<evidence type="ECO:0000256" key="1">
    <source>
        <dbReference type="ARBA" id="ARBA00010403"/>
    </source>
</evidence>
<dbReference type="Pfam" id="PF01968">
    <property type="entry name" value="Hydantoinase_A"/>
    <property type="match status" value="1"/>
</dbReference>
<feature type="region of interest" description="Disordered" evidence="2">
    <location>
        <begin position="1307"/>
        <end position="1334"/>
    </location>
</feature>
<reference evidence="7 8" key="1">
    <citation type="journal article" date="2013" name="BMC Genomics">
        <title>The genome and transcriptome of the pine saprophyte Ophiostoma piceae, and a comparison with the bark beetle-associated pine pathogen Grosmannia clavigera.</title>
        <authorList>
            <person name="Haridas S."/>
            <person name="Wang Y."/>
            <person name="Lim L."/>
            <person name="Massoumi Alamouti S."/>
            <person name="Jackman S."/>
            <person name="Docking R."/>
            <person name="Robertson G."/>
            <person name="Birol I."/>
            <person name="Bohlmann J."/>
            <person name="Breuil C."/>
        </authorList>
    </citation>
    <scope>NUCLEOTIDE SEQUENCE [LARGE SCALE GENOMIC DNA]</scope>
    <source>
        <strain evidence="7 8">UAMH 11346</strain>
    </source>
</reference>
<dbReference type="GO" id="GO:0017168">
    <property type="term" value="F:5-oxoprolinase (ATP-hydrolyzing) activity"/>
    <property type="evidence" value="ECO:0007669"/>
    <property type="project" value="TreeGrafter"/>
</dbReference>
<dbReference type="OMA" id="ANMIKMV"/>
<dbReference type="HOGENOM" id="CLU_002157_0_1_1"/>
<dbReference type="Pfam" id="PF05378">
    <property type="entry name" value="Hydant_A_N"/>
    <property type="match status" value="1"/>
</dbReference>
<sequence>MAAGLMWYGIGISLSATPISPTFNRPRFTMTEVAPHSVEFAIDRGGTFTDVWAAVPGQPDIVLKLLSVDPINYEDAPAEGIRRVLESVSGKAIPRAEQIPKDLIKSIRMGTTVATNALLERKGTRHAFLVTEGFKDVLDIGYQSRPHLFALGIKKPELLYDEVVEITERVTVDGFDEDAPRGNRPAPEEVPGVLVRGITGDMMRIIRPLDEAEVREKLVAIQARGIDALAICLVHAYLYPAHEERVAEIARELGFSHVSTSATAGAGMVKMISRGSSASADAYLTPEIVRYVAGFAKRFADGNMDGISCEFMQSDGGLVSHKTFNGLRGILSGPAGGVVGHARTSYDGTSPIVGFDMGGTSTDVSRYGGSLEHVFESTTAGVSIQSPQLDINTVAAGGGSMLFWRDGLFKVGPESAGAHPGPASYRKGGPLTVTDANLFLGRLVPSVFPSIFGPNEDLPLDKEIVATKFAELTAIINKDTGRSMTPHEVALGFVDIANESMSRPIRALTEARGFETSLHNLATFGGAGGQHACEIAVKLGIRRIVIHKYSSILSAYGMALAEVVQEAQEPSSLTLTESNISAINERLESLQAKTLTGLTAQGIKEDSVAQERYLNLRYNGTDTHFMIREPEDGDWLCALEREHLRELTFTFPRTRTVHVDDIRVRGVGKGTQSSTDNDLLVKDLAGLKFAAVEVDNSTQTKAYFSSGMLDTRVFQLNKLTPGAVVAGPAIIIDATQTIVVVPGAAAKILNSHVVIDLLDLPSSNAEDDEAAMTVDPIRLSIFGHRFMSIAEQMGRTLQKTSLSLNIKERLDFSCAIFGPDGDLVANAPHVPVHLGSMSYAIKYQHELHKGELRPGDVLVSNHPQAGGTHLPDITVITPVFEEDGKAIAFYTASRGHHLDIGGWRGNSMPPDSTELWQEGAAIKSFFLIRDGHFDEDGIVAILLKPGEQPNCSGSRRLPENLSDLKAQVAANAKGSALIHALIEEYSMPVVHFYMKKIQENAELSVRGYLKSAYKRFGKKPLKATDYLDNGSRMQVSITLDDTGFGTFDFTGTSCEMLSNMNAPPAITFSALIYTLRLLIGSDIPLNQGCLTPTKVILPEGTFLNPSEGPAVCCGNTLTSQRLVDLLLKAFRAASGSQGCMNCFGFFGDTDADASAEQSGEKDESKGFGFSYGETICGGEGAGPTWNGASGVQIHMTNTRTTDVEIMERRYPIVLRTFSIRQGSGGNGKFRGGCGVVRDIECRRPITFGIITERRVHQPYGMEGGDNGESGANYWVQKQPDGSERWVNIGSRGQVSMKAGDRCVIHTPGGGGWGTPVDDDSDTDADSGVGLPVEKGVDGLWEPKVEYPRAAGSVHTMAAALDASN</sequence>